<sequence length="112" mass="12220">MLRFHSTATDSSTHWSPALHAKGNLPLLHHLSVTMCFDNFALDTFNSAPLDSLELQAPVPNAPDDLLRLEMLQTAGLDLTVVQGPDAREAMVKVPFFSAGTSNGQFWAPEET</sequence>
<evidence type="ECO:0000313" key="1">
    <source>
        <dbReference type="EMBL" id="KAJ7751101.1"/>
    </source>
</evidence>
<proteinExistence type="predicted"/>
<dbReference type="EMBL" id="JARKIB010000063">
    <property type="protein sequence ID" value="KAJ7751101.1"/>
    <property type="molecule type" value="Genomic_DNA"/>
</dbReference>
<protein>
    <submittedName>
        <fullName evidence="1">Uncharacterized protein</fullName>
    </submittedName>
</protein>
<accession>A0AAD7IX30</accession>
<organism evidence="1 2">
    <name type="scientific">Mycena metata</name>
    <dbReference type="NCBI Taxonomy" id="1033252"/>
    <lineage>
        <taxon>Eukaryota</taxon>
        <taxon>Fungi</taxon>
        <taxon>Dikarya</taxon>
        <taxon>Basidiomycota</taxon>
        <taxon>Agaricomycotina</taxon>
        <taxon>Agaricomycetes</taxon>
        <taxon>Agaricomycetidae</taxon>
        <taxon>Agaricales</taxon>
        <taxon>Marasmiineae</taxon>
        <taxon>Mycenaceae</taxon>
        <taxon>Mycena</taxon>
    </lineage>
</organism>
<reference evidence="1" key="1">
    <citation type="submission" date="2023-03" db="EMBL/GenBank/DDBJ databases">
        <title>Massive genome expansion in bonnet fungi (Mycena s.s.) driven by repeated elements and novel gene families across ecological guilds.</title>
        <authorList>
            <consortium name="Lawrence Berkeley National Laboratory"/>
            <person name="Harder C.B."/>
            <person name="Miyauchi S."/>
            <person name="Viragh M."/>
            <person name="Kuo A."/>
            <person name="Thoen E."/>
            <person name="Andreopoulos B."/>
            <person name="Lu D."/>
            <person name="Skrede I."/>
            <person name="Drula E."/>
            <person name="Henrissat B."/>
            <person name="Morin E."/>
            <person name="Kohler A."/>
            <person name="Barry K."/>
            <person name="LaButti K."/>
            <person name="Morin E."/>
            <person name="Salamov A."/>
            <person name="Lipzen A."/>
            <person name="Mereny Z."/>
            <person name="Hegedus B."/>
            <person name="Baldrian P."/>
            <person name="Stursova M."/>
            <person name="Weitz H."/>
            <person name="Taylor A."/>
            <person name="Grigoriev I.V."/>
            <person name="Nagy L.G."/>
            <person name="Martin F."/>
            <person name="Kauserud H."/>
        </authorList>
    </citation>
    <scope>NUCLEOTIDE SEQUENCE</scope>
    <source>
        <strain evidence="1">CBHHK182m</strain>
    </source>
</reference>
<comment type="caution">
    <text evidence="1">The sequence shown here is derived from an EMBL/GenBank/DDBJ whole genome shotgun (WGS) entry which is preliminary data.</text>
</comment>
<keyword evidence="2" id="KW-1185">Reference proteome</keyword>
<gene>
    <name evidence="1" type="ORF">B0H16DRAFT_1724247</name>
</gene>
<evidence type="ECO:0000313" key="2">
    <source>
        <dbReference type="Proteomes" id="UP001215598"/>
    </source>
</evidence>
<dbReference type="AlphaFoldDB" id="A0AAD7IX30"/>
<dbReference type="Proteomes" id="UP001215598">
    <property type="component" value="Unassembled WGS sequence"/>
</dbReference>
<name>A0AAD7IX30_9AGAR</name>